<evidence type="ECO:0000313" key="1">
    <source>
        <dbReference type="EMBL" id="KAK0733855.1"/>
    </source>
</evidence>
<reference evidence="1" key="1">
    <citation type="submission" date="2023-06" db="EMBL/GenBank/DDBJ databases">
        <title>Genome-scale phylogeny and comparative genomics of the fungal order Sordariales.</title>
        <authorList>
            <consortium name="Lawrence Berkeley National Laboratory"/>
            <person name="Hensen N."/>
            <person name="Bonometti L."/>
            <person name="Westerberg I."/>
            <person name="Brannstrom I.O."/>
            <person name="Guillou S."/>
            <person name="Cros-Aarteil S."/>
            <person name="Calhoun S."/>
            <person name="Haridas S."/>
            <person name="Kuo A."/>
            <person name="Mondo S."/>
            <person name="Pangilinan J."/>
            <person name="Riley R."/>
            <person name="LaButti K."/>
            <person name="Andreopoulos B."/>
            <person name="Lipzen A."/>
            <person name="Chen C."/>
            <person name="Yanf M."/>
            <person name="Daum C."/>
            <person name="Ng V."/>
            <person name="Clum A."/>
            <person name="Steindorff A."/>
            <person name="Ohm R."/>
            <person name="Martin F."/>
            <person name="Silar P."/>
            <person name="Natvig D."/>
            <person name="Lalanne C."/>
            <person name="Gautier V."/>
            <person name="Ament-velasquez S.L."/>
            <person name="Kruys A."/>
            <person name="Hutchinson M.I."/>
            <person name="Powell A.J."/>
            <person name="Barry K."/>
            <person name="Miller A.N."/>
            <person name="Grigoriev I.V."/>
            <person name="Debuchy R."/>
            <person name="Gladieux P."/>
            <person name="Thoren M.H."/>
            <person name="Johannesson H."/>
        </authorList>
    </citation>
    <scope>NUCLEOTIDE SEQUENCE</scope>
    <source>
        <strain evidence="1">SMH2392-1A</strain>
    </source>
</reference>
<proteinExistence type="predicted"/>
<protein>
    <submittedName>
        <fullName evidence="1">Uncharacterized protein</fullName>
    </submittedName>
</protein>
<name>A0AA40BGL0_9PEZI</name>
<dbReference type="RefSeq" id="XP_060302732.1">
    <property type="nucleotide sequence ID" value="XM_060434788.1"/>
</dbReference>
<dbReference type="AlphaFoldDB" id="A0AA40BGL0"/>
<sequence>MLNSAFPKGLSLPCRDSTTFSPVWQGRLTLIVLFAPPIAADACGLGASRCARSVAVGIGRHFYVQARLVSLSGLDLPAVARDGSLSAIMLRKARAHALAARLADGGRAVFHVPYQHKAGSGPPLWAAQRKAGTPNMWY</sequence>
<dbReference type="GeneID" id="85318058"/>
<comment type="caution">
    <text evidence="1">The sequence shown here is derived from an EMBL/GenBank/DDBJ whole genome shotgun (WGS) entry which is preliminary data.</text>
</comment>
<organism evidence="1 2">
    <name type="scientific">Lasiosphaeria miniovina</name>
    <dbReference type="NCBI Taxonomy" id="1954250"/>
    <lineage>
        <taxon>Eukaryota</taxon>
        <taxon>Fungi</taxon>
        <taxon>Dikarya</taxon>
        <taxon>Ascomycota</taxon>
        <taxon>Pezizomycotina</taxon>
        <taxon>Sordariomycetes</taxon>
        <taxon>Sordariomycetidae</taxon>
        <taxon>Sordariales</taxon>
        <taxon>Lasiosphaeriaceae</taxon>
        <taxon>Lasiosphaeria</taxon>
    </lineage>
</organism>
<gene>
    <name evidence="1" type="ORF">B0T26DRAFT_39682</name>
</gene>
<dbReference type="EMBL" id="JAUIRO010000001">
    <property type="protein sequence ID" value="KAK0733855.1"/>
    <property type="molecule type" value="Genomic_DNA"/>
</dbReference>
<accession>A0AA40BGL0</accession>
<dbReference type="Proteomes" id="UP001172101">
    <property type="component" value="Unassembled WGS sequence"/>
</dbReference>
<keyword evidence="2" id="KW-1185">Reference proteome</keyword>
<evidence type="ECO:0000313" key="2">
    <source>
        <dbReference type="Proteomes" id="UP001172101"/>
    </source>
</evidence>